<accession>A0A150FS37</accession>
<dbReference type="STRING" id="1121328.JWYL7_1489"/>
<reference evidence="3 5" key="2">
    <citation type="submission" date="2016-11" db="EMBL/GenBank/DDBJ databases">
        <authorList>
            <person name="Varghese N."/>
            <person name="Submissions S."/>
        </authorList>
    </citation>
    <scope>NUCLEOTIDE SEQUENCE [LARGE SCALE GENOMIC DNA]</scope>
    <source>
        <strain evidence="3 5">DSM 7308</strain>
    </source>
</reference>
<evidence type="ECO:0000313" key="3">
    <source>
        <dbReference type="EMBL" id="SHK33500.1"/>
    </source>
</evidence>
<feature type="transmembrane region" description="Helical" evidence="1">
    <location>
        <begin position="92"/>
        <end position="112"/>
    </location>
</feature>
<keyword evidence="1" id="KW-1133">Transmembrane helix</keyword>
<proteinExistence type="predicted"/>
<sequence length="140" mass="15351" precursor="true">MNNLISCIIGGLISIMVMFNGTLSNAYGGYMSNVIIHSVGLLCIIFILIFTRSKLRIDFKLPLYLYSGGAIGVFTILFNNLTFPVLGVSIPLALGLLGQSVFSIVIDHFGLFGLETIKFEKRKLIGLSFIALGIFVMTFF</sequence>
<protein>
    <submittedName>
        <fullName evidence="3">Transporter family-2 protein</fullName>
    </submittedName>
</protein>
<keyword evidence="5" id="KW-1185">Reference proteome</keyword>
<dbReference type="GO" id="GO:0005886">
    <property type="term" value="C:plasma membrane"/>
    <property type="evidence" value="ECO:0007669"/>
    <property type="project" value="TreeGrafter"/>
</dbReference>
<keyword evidence="1" id="KW-0812">Transmembrane</keyword>
<feature type="transmembrane region" description="Helical" evidence="1">
    <location>
        <begin position="63"/>
        <end position="86"/>
    </location>
</feature>
<dbReference type="Proteomes" id="UP000323392">
    <property type="component" value="Unassembled WGS sequence"/>
</dbReference>
<reference evidence="2 4" key="1">
    <citation type="submission" date="2016-02" db="EMBL/GenBank/DDBJ databases">
        <title>Draft genome sequence for Clostridium paradoxum JW-YL-7.</title>
        <authorList>
            <person name="Utturkar S.M."/>
            <person name="Lancaster A."/>
            <person name="Poole F.L."/>
            <person name="Adams M.W."/>
            <person name="Brown S.D."/>
        </authorList>
    </citation>
    <scope>NUCLEOTIDE SEQUENCE [LARGE SCALE GENOMIC DNA]</scope>
    <source>
        <strain evidence="2 4">JW-YL-7</strain>
    </source>
</reference>
<dbReference type="InterPro" id="IPR006750">
    <property type="entry name" value="YdcZ"/>
</dbReference>
<dbReference type="OrthoDB" id="7864805at2"/>
<evidence type="ECO:0000256" key="1">
    <source>
        <dbReference type="SAM" id="Phobius"/>
    </source>
</evidence>
<organism evidence="2 4">
    <name type="scientific">Alkalithermobacter thermoalcaliphilus JW-YL-7 = DSM 7308</name>
    <dbReference type="NCBI Taxonomy" id="1121328"/>
    <lineage>
        <taxon>Bacteria</taxon>
        <taxon>Bacillati</taxon>
        <taxon>Bacillota</taxon>
        <taxon>Clostridia</taxon>
        <taxon>Peptostreptococcales</taxon>
        <taxon>Tepidibacteraceae</taxon>
        <taxon>Alkalithermobacter</taxon>
    </lineage>
</organism>
<dbReference type="AlphaFoldDB" id="A0A150FS37"/>
<dbReference type="EMBL" id="FRBG01000001">
    <property type="protein sequence ID" value="SHK33500.1"/>
    <property type="molecule type" value="Genomic_DNA"/>
</dbReference>
<dbReference type="PATRIC" id="fig|1121328.3.peg.1498"/>
<keyword evidence="1" id="KW-0472">Membrane</keyword>
<dbReference type="Proteomes" id="UP000092605">
    <property type="component" value="Unassembled WGS sequence"/>
</dbReference>
<dbReference type="PANTHER" id="PTHR34821:SF2">
    <property type="entry name" value="INNER MEMBRANE PROTEIN YDCZ"/>
    <property type="match status" value="1"/>
</dbReference>
<name>A0A150FS37_CLOPD</name>
<dbReference type="EMBL" id="LSFY01000001">
    <property type="protein sequence ID" value="KXZ40414.1"/>
    <property type="molecule type" value="Genomic_DNA"/>
</dbReference>
<dbReference type="PANTHER" id="PTHR34821">
    <property type="entry name" value="INNER MEMBRANE PROTEIN YDCZ"/>
    <property type="match status" value="1"/>
</dbReference>
<evidence type="ECO:0000313" key="5">
    <source>
        <dbReference type="Proteomes" id="UP000323392"/>
    </source>
</evidence>
<evidence type="ECO:0000313" key="4">
    <source>
        <dbReference type="Proteomes" id="UP000092605"/>
    </source>
</evidence>
<gene>
    <name evidence="2" type="ORF">JWYL7_1489</name>
    <name evidence="3" type="ORF">SAMN05661008_00032</name>
</gene>
<feature type="transmembrane region" description="Helical" evidence="1">
    <location>
        <begin position="34"/>
        <end position="51"/>
    </location>
</feature>
<comment type="caution">
    <text evidence="2">The sequence shown here is derived from an EMBL/GenBank/DDBJ whole genome shotgun (WGS) entry which is preliminary data.</text>
</comment>
<dbReference type="RefSeq" id="WP_066071241.1">
    <property type="nucleotide sequence ID" value="NZ_FRBG01000001.1"/>
</dbReference>
<dbReference type="Pfam" id="PF04657">
    <property type="entry name" value="DMT_YdcZ"/>
    <property type="match status" value="1"/>
</dbReference>
<evidence type="ECO:0000313" key="2">
    <source>
        <dbReference type="EMBL" id="KXZ40414.1"/>
    </source>
</evidence>
<feature type="transmembrane region" description="Helical" evidence="1">
    <location>
        <begin position="124"/>
        <end position="139"/>
    </location>
</feature>